<dbReference type="EMBL" id="UXAW01000081">
    <property type="protein sequence ID" value="VDC30799.1"/>
    <property type="molecule type" value="Genomic_DNA"/>
</dbReference>
<sequence>MPVLIGLIGILGAALIWYWRVKAAGQAAQDLAGAAQDVLSAARRFGFRRRYNEHPVDSLQDSDVAIAGIGLAFLELSGLPTAAQQDALLVSLQRHLGHDVAKAEEAAILGRWLISECGGPAPGLTRLTRRLYKLRRSEGLQPLMQVLNDVAAASRDGTLAPRQREALDEVARLFRLG</sequence>
<dbReference type="Proteomes" id="UP000277498">
    <property type="component" value="Unassembled WGS sequence"/>
</dbReference>
<gene>
    <name evidence="1" type="ORF">XINFAN_02701</name>
</gene>
<keyword evidence="2" id="KW-1185">Reference proteome</keyword>
<proteinExistence type="predicted"/>
<evidence type="ECO:0000313" key="1">
    <source>
        <dbReference type="EMBL" id="VDC30799.1"/>
    </source>
</evidence>
<evidence type="ECO:0008006" key="3">
    <source>
        <dbReference type="Google" id="ProtNLM"/>
    </source>
</evidence>
<name>A0A3P5XH13_9RHOB</name>
<evidence type="ECO:0000313" key="2">
    <source>
        <dbReference type="Proteomes" id="UP000277498"/>
    </source>
</evidence>
<dbReference type="RefSeq" id="WP_124087428.1">
    <property type="nucleotide sequence ID" value="NZ_UXAW01000081.1"/>
</dbReference>
<protein>
    <recommendedName>
        <fullName evidence="3">Tellurite resistance protein TerB</fullName>
    </recommendedName>
</protein>
<reference evidence="1 2" key="1">
    <citation type="submission" date="2018-11" db="EMBL/GenBank/DDBJ databases">
        <authorList>
            <person name="Criscuolo A."/>
        </authorList>
    </citation>
    <scope>NUCLEOTIDE SEQUENCE [LARGE SCALE GENOMIC DNA]</scope>
    <source>
        <strain evidence="1">ACIP111625</strain>
    </source>
</reference>
<accession>A0A3P5XH13</accession>
<organism evidence="1 2">
    <name type="scientific">Pseudogemmobacter humi</name>
    <dbReference type="NCBI Taxonomy" id="2483812"/>
    <lineage>
        <taxon>Bacteria</taxon>
        <taxon>Pseudomonadati</taxon>
        <taxon>Pseudomonadota</taxon>
        <taxon>Alphaproteobacteria</taxon>
        <taxon>Rhodobacterales</taxon>
        <taxon>Paracoccaceae</taxon>
        <taxon>Pseudogemmobacter</taxon>
    </lineage>
</organism>
<dbReference type="AlphaFoldDB" id="A0A3P5XH13"/>
<dbReference type="OrthoDB" id="8478875at2"/>